<reference evidence="1" key="1">
    <citation type="submission" date="2014-12" db="EMBL/GenBank/DDBJ databases">
        <title>Insight into the proteome of Arion vulgaris.</title>
        <authorList>
            <person name="Aradska J."/>
            <person name="Bulat T."/>
            <person name="Smidak R."/>
            <person name="Sarate P."/>
            <person name="Gangsoo J."/>
            <person name="Sialana F."/>
            <person name="Bilban M."/>
            <person name="Lubec G."/>
        </authorList>
    </citation>
    <scope>NUCLEOTIDE SEQUENCE</scope>
    <source>
        <tissue evidence="1">Skin</tissue>
    </source>
</reference>
<sequence>IIFVSGTIKTRRRIAIIAFSIVSRTLPMPIPCPDEKGGGLVREASYLITRNLKSYRNLQERMPYR</sequence>
<organism evidence="1">
    <name type="scientific">Arion vulgaris</name>
    <dbReference type="NCBI Taxonomy" id="1028688"/>
    <lineage>
        <taxon>Eukaryota</taxon>
        <taxon>Metazoa</taxon>
        <taxon>Spiralia</taxon>
        <taxon>Lophotrochozoa</taxon>
        <taxon>Mollusca</taxon>
        <taxon>Gastropoda</taxon>
        <taxon>Heterobranchia</taxon>
        <taxon>Euthyneura</taxon>
        <taxon>Panpulmonata</taxon>
        <taxon>Eupulmonata</taxon>
        <taxon>Stylommatophora</taxon>
        <taxon>Helicina</taxon>
        <taxon>Arionoidea</taxon>
        <taxon>Arionidae</taxon>
        <taxon>Arion</taxon>
    </lineage>
</organism>
<protein>
    <submittedName>
        <fullName evidence="1">Uncharacterized protein</fullName>
    </submittedName>
</protein>
<proteinExistence type="predicted"/>
<dbReference type="EMBL" id="HACG01045570">
    <property type="protein sequence ID" value="CEK92435.1"/>
    <property type="molecule type" value="Transcribed_RNA"/>
</dbReference>
<feature type="non-terminal residue" evidence="1">
    <location>
        <position position="1"/>
    </location>
</feature>
<accession>A0A0B7BJZ9</accession>
<evidence type="ECO:0000313" key="1">
    <source>
        <dbReference type="EMBL" id="CEK92435.1"/>
    </source>
</evidence>
<gene>
    <name evidence="1" type="primary">ORF188268</name>
</gene>
<name>A0A0B7BJZ9_9EUPU</name>
<dbReference type="AlphaFoldDB" id="A0A0B7BJZ9"/>